<dbReference type="SUPFAM" id="SSF55785">
    <property type="entry name" value="PYP-like sensor domain (PAS domain)"/>
    <property type="match status" value="1"/>
</dbReference>
<proteinExistence type="predicted"/>
<dbReference type="EMBL" id="HBIZ01047318">
    <property type="protein sequence ID" value="CAE0777699.1"/>
    <property type="molecule type" value="Transcribed_RNA"/>
</dbReference>
<reference evidence="1" key="1">
    <citation type="submission" date="2021-01" db="EMBL/GenBank/DDBJ databases">
        <authorList>
            <person name="Corre E."/>
            <person name="Pelletier E."/>
            <person name="Niang G."/>
            <person name="Scheremetjew M."/>
            <person name="Finn R."/>
            <person name="Kale V."/>
            <person name="Holt S."/>
            <person name="Cochrane G."/>
            <person name="Meng A."/>
            <person name="Brown T."/>
            <person name="Cohen L."/>
        </authorList>
    </citation>
    <scope>NUCLEOTIDE SEQUENCE</scope>
    <source>
        <strain evidence="1">CCMP645</strain>
    </source>
</reference>
<dbReference type="AlphaFoldDB" id="A0A7S4F7P6"/>
<gene>
    <name evidence="1" type="ORF">PCAR00345_LOCUS30338</name>
</gene>
<organism evidence="1">
    <name type="scientific">Chrysotila carterae</name>
    <name type="common">Marine alga</name>
    <name type="synonym">Syracosphaera carterae</name>
    <dbReference type="NCBI Taxonomy" id="13221"/>
    <lineage>
        <taxon>Eukaryota</taxon>
        <taxon>Haptista</taxon>
        <taxon>Haptophyta</taxon>
        <taxon>Prymnesiophyceae</taxon>
        <taxon>Isochrysidales</taxon>
        <taxon>Isochrysidaceae</taxon>
        <taxon>Chrysotila</taxon>
    </lineage>
</organism>
<dbReference type="Gene3D" id="3.30.450.20">
    <property type="entry name" value="PAS domain"/>
    <property type="match status" value="1"/>
</dbReference>
<evidence type="ECO:0000313" key="1">
    <source>
        <dbReference type="EMBL" id="CAE0777699.1"/>
    </source>
</evidence>
<name>A0A7S4F7P6_CHRCT</name>
<protein>
    <recommendedName>
        <fullName evidence="2">PAS domain-containing protein</fullName>
    </recommendedName>
</protein>
<dbReference type="InterPro" id="IPR035965">
    <property type="entry name" value="PAS-like_dom_sf"/>
</dbReference>
<sequence>MAVIAPQVPDGFPSSLATCSGSGLTCEKPSSHTFLDENCSDQQPQFCKPDESATMECYTEAAPPFRILWATPTWLGFCGFQPHEVRGQTFQIIQGEHTQTKRGKGLSFAAQWGLTARTTMTNYTKDGLPFEHHFQIEPLRNSNGDICLYKVRTLSVGAHDPDDFPAALCCSEQL</sequence>
<accession>A0A7S4F7P6</accession>
<evidence type="ECO:0008006" key="2">
    <source>
        <dbReference type="Google" id="ProtNLM"/>
    </source>
</evidence>